<feature type="binding site" evidence="14">
    <location>
        <position position="761"/>
    </location>
    <ligand>
        <name>ATP</name>
        <dbReference type="ChEBI" id="CHEBI:30616"/>
    </ligand>
</feature>
<keyword evidence="7 14" id="KW-0067">ATP-binding</keyword>
<keyword evidence="21" id="KW-1185">Reference proteome</keyword>
<feature type="transmembrane region" description="Helical" evidence="16">
    <location>
        <begin position="965"/>
        <end position="982"/>
    </location>
</feature>
<gene>
    <name evidence="20" type="ORF">TRFO_07617</name>
</gene>
<dbReference type="InterPro" id="IPR059000">
    <property type="entry name" value="ATPase_P-type_domA"/>
</dbReference>
<evidence type="ECO:0000256" key="6">
    <source>
        <dbReference type="ARBA" id="ARBA00022741"/>
    </source>
</evidence>
<dbReference type="InterPro" id="IPR008250">
    <property type="entry name" value="ATPase_P-typ_transduc_dom_A_sf"/>
</dbReference>
<feature type="binding site" evidence="14">
    <location>
        <position position="731"/>
    </location>
    <ligand>
        <name>ATP</name>
        <dbReference type="ChEBI" id="CHEBI:30616"/>
    </ligand>
</feature>
<dbReference type="PROSITE" id="PS00154">
    <property type="entry name" value="ATPASE_E1_E2"/>
    <property type="match status" value="1"/>
</dbReference>
<dbReference type="InterPro" id="IPR018303">
    <property type="entry name" value="ATPase_P-typ_P_site"/>
</dbReference>
<dbReference type="PANTHER" id="PTHR24092">
    <property type="entry name" value="PROBABLE PHOSPHOLIPID-TRANSPORTING ATPASE"/>
    <property type="match status" value="1"/>
</dbReference>
<name>A0A1J4JSG9_9EUKA</name>
<dbReference type="Pfam" id="PF13246">
    <property type="entry name" value="Cation_ATPase"/>
    <property type="match status" value="1"/>
</dbReference>
<dbReference type="VEuPathDB" id="TrichDB:TRFO_07617"/>
<feature type="binding site" evidence="15">
    <location>
        <position position="385"/>
    </location>
    <ligand>
        <name>Mg(2+)</name>
        <dbReference type="ChEBI" id="CHEBI:18420"/>
    </ligand>
</feature>
<keyword evidence="8 15" id="KW-0460">Magnesium</keyword>
<dbReference type="GO" id="GO:0045332">
    <property type="term" value="P:phospholipid translocation"/>
    <property type="evidence" value="ECO:0007669"/>
    <property type="project" value="TreeGrafter"/>
</dbReference>
<feature type="binding site" evidence="14">
    <location>
        <position position="386"/>
    </location>
    <ligand>
        <name>ATP</name>
        <dbReference type="ChEBI" id="CHEBI:30616"/>
    </ligand>
</feature>
<evidence type="ECO:0000259" key="17">
    <source>
        <dbReference type="Pfam" id="PF00122"/>
    </source>
</evidence>
<dbReference type="NCBIfam" id="TIGR01494">
    <property type="entry name" value="ATPase_P-type"/>
    <property type="match status" value="1"/>
</dbReference>
<dbReference type="Proteomes" id="UP000179807">
    <property type="component" value="Unassembled WGS sequence"/>
</dbReference>
<feature type="binding site" evidence="14">
    <location>
        <position position="737"/>
    </location>
    <ligand>
        <name>ATP</name>
        <dbReference type="ChEBI" id="CHEBI:30616"/>
    </ligand>
</feature>
<evidence type="ECO:0000259" key="18">
    <source>
        <dbReference type="Pfam" id="PF16209"/>
    </source>
</evidence>
<reference evidence="20" key="1">
    <citation type="submission" date="2016-10" db="EMBL/GenBank/DDBJ databases">
        <authorList>
            <person name="Benchimol M."/>
            <person name="Almeida L.G."/>
            <person name="Vasconcelos A.T."/>
            <person name="Perreira-Neves A."/>
            <person name="Rosa I.A."/>
            <person name="Tasca T."/>
            <person name="Bogo M.R."/>
            <person name="de Souza W."/>
        </authorList>
    </citation>
    <scope>NUCLEOTIDE SEQUENCE [LARGE SCALE GENOMIC DNA]</scope>
    <source>
        <strain evidence="20">K</strain>
    </source>
</reference>
<feature type="transmembrane region" description="Helical" evidence="16">
    <location>
        <begin position="322"/>
        <end position="341"/>
    </location>
</feature>
<dbReference type="Gene3D" id="3.40.1110.10">
    <property type="entry name" value="Calcium-transporting ATPase, cytoplasmic domain N"/>
    <property type="match status" value="1"/>
</dbReference>
<evidence type="ECO:0000313" key="20">
    <source>
        <dbReference type="EMBL" id="OHT01368.1"/>
    </source>
</evidence>
<dbReference type="SUPFAM" id="SSF81665">
    <property type="entry name" value="Calcium ATPase, transmembrane domain M"/>
    <property type="match status" value="1"/>
</dbReference>
<evidence type="ECO:0000256" key="5">
    <source>
        <dbReference type="ARBA" id="ARBA00022723"/>
    </source>
</evidence>
<comment type="similarity">
    <text evidence="3 16">Belongs to the cation transport ATPase (P-type) (TC 3.A.3) family. Type IV subfamily.</text>
</comment>
<feature type="active site" description="4-aspartylphosphate intermediate" evidence="13">
    <location>
        <position position="385"/>
    </location>
</feature>
<keyword evidence="9 16" id="KW-1278">Translocase</keyword>
<evidence type="ECO:0000256" key="8">
    <source>
        <dbReference type="ARBA" id="ARBA00022842"/>
    </source>
</evidence>
<evidence type="ECO:0000256" key="1">
    <source>
        <dbReference type="ARBA" id="ARBA00004141"/>
    </source>
</evidence>
<evidence type="ECO:0000256" key="3">
    <source>
        <dbReference type="ARBA" id="ARBA00008109"/>
    </source>
</evidence>
<feature type="binding site" evidence="14">
    <location>
        <position position="527"/>
    </location>
    <ligand>
        <name>ATP</name>
        <dbReference type="ChEBI" id="CHEBI:30616"/>
    </ligand>
</feature>
<keyword evidence="10 16" id="KW-1133">Transmembrane helix</keyword>
<dbReference type="InterPro" id="IPR032631">
    <property type="entry name" value="P-type_ATPase_N"/>
</dbReference>
<keyword evidence="4 16" id="KW-0812">Transmembrane</keyword>
<dbReference type="GO" id="GO:0005524">
    <property type="term" value="F:ATP binding"/>
    <property type="evidence" value="ECO:0007669"/>
    <property type="project" value="UniProtKB-UniRule"/>
</dbReference>
<feature type="transmembrane region" description="Helical" evidence="16">
    <location>
        <begin position="899"/>
        <end position="920"/>
    </location>
</feature>
<dbReference type="PANTHER" id="PTHR24092:SF218">
    <property type="entry name" value="PHOSPHOLIPID-TRANSPORTING ATPASE"/>
    <property type="match status" value="1"/>
</dbReference>
<feature type="binding site" evidence="15">
    <location>
        <position position="758"/>
    </location>
    <ligand>
        <name>Mg(2+)</name>
        <dbReference type="ChEBI" id="CHEBI:18420"/>
    </ligand>
</feature>
<dbReference type="OrthoDB" id="377733at2759"/>
<accession>A0A1J4JSG9</accession>
<feature type="transmembrane region" description="Helical" evidence="16">
    <location>
        <begin position="281"/>
        <end position="302"/>
    </location>
</feature>
<dbReference type="InterPro" id="IPR032630">
    <property type="entry name" value="P_typ_ATPase_c"/>
</dbReference>
<dbReference type="AlphaFoldDB" id="A0A1J4JSG9"/>
<feature type="domain" description="P-type ATPase N-terminal" evidence="18">
    <location>
        <begin position="23"/>
        <end position="76"/>
    </location>
</feature>
<dbReference type="SUPFAM" id="SSF81653">
    <property type="entry name" value="Calcium ATPase, transduction domain A"/>
    <property type="match status" value="1"/>
</dbReference>
<comment type="subcellular location">
    <subcellularLocation>
        <location evidence="2">Endomembrane system</location>
    </subcellularLocation>
    <subcellularLocation>
        <location evidence="1 16">Membrane</location>
        <topology evidence="1 16">Multi-pass membrane protein</topology>
    </subcellularLocation>
</comment>
<dbReference type="InterPro" id="IPR001757">
    <property type="entry name" value="P_typ_ATPase"/>
</dbReference>
<dbReference type="GO" id="GO:0140326">
    <property type="term" value="F:ATPase-coupled intramembrane lipid transporter activity"/>
    <property type="evidence" value="ECO:0007669"/>
    <property type="project" value="UniProtKB-EC"/>
</dbReference>
<dbReference type="PRINTS" id="PR00119">
    <property type="entry name" value="CATATPASE"/>
</dbReference>
<feature type="binding site" evidence="14">
    <location>
        <position position="385"/>
    </location>
    <ligand>
        <name>ATP</name>
        <dbReference type="ChEBI" id="CHEBI:30616"/>
    </ligand>
</feature>
<proteinExistence type="inferred from homology"/>
<evidence type="ECO:0000256" key="12">
    <source>
        <dbReference type="ARBA" id="ARBA00034036"/>
    </source>
</evidence>
<keyword evidence="6 14" id="KW-0547">Nucleotide-binding</keyword>
<dbReference type="NCBIfam" id="TIGR01652">
    <property type="entry name" value="ATPase-Plipid"/>
    <property type="match status" value="1"/>
</dbReference>
<dbReference type="GO" id="GO:0005886">
    <property type="term" value="C:plasma membrane"/>
    <property type="evidence" value="ECO:0007669"/>
    <property type="project" value="TreeGrafter"/>
</dbReference>
<dbReference type="Pfam" id="PF16209">
    <property type="entry name" value="PhoLip_ATPase_N"/>
    <property type="match status" value="1"/>
</dbReference>
<dbReference type="RefSeq" id="XP_068354504.1">
    <property type="nucleotide sequence ID" value="XM_068493786.1"/>
</dbReference>
<dbReference type="SFLD" id="SFLDG00002">
    <property type="entry name" value="C1.7:_P-type_atpase_like"/>
    <property type="match status" value="1"/>
</dbReference>
<organism evidence="20 21">
    <name type="scientific">Tritrichomonas foetus</name>
    <dbReference type="NCBI Taxonomy" id="1144522"/>
    <lineage>
        <taxon>Eukaryota</taxon>
        <taxon>Metamonada</taxon>
        <taxon>Parabasalia</taxon>
        <taxon>Tritrichomonadida</taxon>
        <taxon>Tritrichomonadidae</taxon>
        <taxon>Tritrichomonas</taxon>
    </lineage>
</organism>
<dbReference type="InterPro" id="IPR023298">
    <property type="entry name" value="ATPase_P-typ_TM_dom_sf"/>
</dbReference>
<dbReference type="GeneID" id="94828490"/>
<comment type="caution">
    <text evidence="20">The sequence shown here is derived from an EMBL/GenBank/DDBJ whole genome shotgun (WGS) entry which is preliminary data.</text>
</comment>
<keyword evidence="11 16" id="KW-0472">Membrane</keyword>
<feature type="domain" description="P-type ATPase C-terminal" evidence="19">
    <location>
        <begin position="784"/>
        <end position="1026"/>
    </location>
</feature>
<evidence type="ECO:0000259" key="19">
    <source>
        <dbReference type="Pfam" id="PF16212"/>
    </source>
</evidence>
<evidence type="ECO:0000256" key="7">
    <source>
        <dbReference type="ARBA" id="ARBA00022840"/>
    </source>
</evidence>
<dbReference type="EC" id="7.6.2.1" evidence="16"/>
<dbReference type="Gene3D" id="2.70.150.10">
    <property type="entry name" value="Calcium-transporting ATPase, cytoplasmic transduction domain A"/>
    <property type="match status" value="1"/>
</dbReference>
<dbReference type="InterPro" id="IPR023299">
    <property type="entry name" value="ATPase_P-typ_cyto_dom_N"/>
</dbReference>
<feature type="transmembrane region" description="Helical" evidence="16">
    <location>
        <begin position="940"/>
        <end position="958"/>
    </location>
</feature>
<dbReference type="Pfam" id="PF00122">
    <property type="entry name" value="E1-E2_ATPase"/>
    <property type="match status" value="1"/>
</dbReference>
<feature type="binding site" evidence="14">
    <location>
        <position position="557"/>
    </location>
    <ligand>
        <name>ATP</name>
        <dbReference type="ChEBI" id="CHEBI:30616"/>
    </ligand>
</feature>
<evidence type="ECO:0000256" key="10">
    <source>
        <dbReference type="ARBA" id="ARBA00022989"/>
    </source>
</evidence>
<dbReference type="InterPro" id="IPR036412">
    <property type="entry name" value="HAD-like_sf"/>
</dbReference>
<dbReference type="SFLD" id="SFLDS00003">
    <property type="entry name" value="Haloacid_Dehalogenase"/>
    <property type="match status" value="1"/>
</dbReference>
<feature type="binding site" evidence="15">
    <location>
        <position position="387"/>
    </location>
    <ligand>
        <name>Mg(2+)</name>
        <dbReference type="ChEBI" id="CHEBI:18420"/>
    </ligand>
</feature>
<dbReference type="Pfam" id="PF16212">
    <property type="entry name" value="PhoLip_ATPase_C"/>
    <property type="match status" value="1"/>
</dbReference>
<evidence type="ECO:0000256" key="13">
    <source>
        <dbReference type="PIRSR" id="PIRSR606539-1"/>
    </source>
</evidence>
<dbReference type="GO" id="GO:0016887">
    <property type="term" value="F:ATP hydrolysis activity"/>
    <property type="evidence" value="ECO:0007669"/>
    <property type="project" value="InterPro"/>
</dbReference>
<dbReference type="Gene3D" id="3.40.50.1000">
    <property type="entry name" value="HAD superfamily/HAD-like"/>
    <property type="match status" value="1"/>
</dbReference>
<evidence type="ECO:0000256" key="14">
    <source>
        <dbReference type="PIRSR" id="PIRSR606539-2"/>
    </source>
</evidence>
<feature type="binding site" evidence="14">
    <location>
        <position position="638"/>
    </location>
    <ligand>
        <name>ATP</name>
        <dbReference type="ChEBI" id="CHEBI:30616"/>
    </ligand>
</feature>
<dbReference type="InterPro" id="IPR044492">
    <property type="entry name" value="P_typ_ATPase_HD_dom"/>
</dbReference>
<dbReference type="GO" id="GO:0000287">
    <property type="term" value="F:magnesium ion binding"/>
    <property type="evidence" value="ECO:0007669"/>
    <property type="project" value="UniProtKB-UniRule"/>
</dbReference>
<dbReference type="SUPFAM" id="SSF81660">
    <property type="entry name" value="Metal cation-transporting ATPase, ATP-binding domain N"/>
    <property type="match status" value="1"/>
</dbReference>
<sequence>MYRTLTDDNSPLSPRLVEFPDCSKTFSPNIIKTSHYTWYNFIFLNLFEQFHRFANLFFLFLAIIQAIPSISPLNQFAGFVQLTFMLSITAIKNAYEDFLRHKTDEEVNDRLVYVYNSQSNFDSNFPNFENNQNSSFLQKKWCDLKVSDVIRIEPQCEVPADCILIKSPDGRCRIETSALDGETNLKFKYSINQKVNKNSKFLLEISPPNANLSTFSGKIFYQDENLPISIENFIPRGCIMKENMPILAIVVYTGEDTKLIMNSMKPQFKYTEIDKTMSKMAFVLLLVMFLICFLMTVLGKFWSENFKDGYIELDSKKWYLQWFSWIIDLQMIIPLAVYSSLDVVRFLLSFGVSSDEEMIFEGKKSKCRNSDLVSTIGRVTHIFSDKTGTLTKNLMSFRAISFPEVVLGVEYKSDHKQEQIKSIVDYVKLHIESNNDIKNFLLTTVLCNSAEIVNGKYVSNSPDELAFLEFSKQCGYELLKKQMDKITIKINDKICEIECPIRFEFSSQRKRSSIICLIDGKWNLLSKGADTVIIPRSKNNSQVFQERLNQFGSCGLRTLCFANKELNSNEINSLLTIYNNIRSMPVDVEGYLNKLADDVEKDLTIYCISGIEDELQNYVVESLQLLKRANIKTWVLTGDRLDTAIDVARNSGIIQKKNPIIYQNDPINNENRSPNNYISNPHNSNIISKNKINSKNSYLHSVLAIDDINVLLNHKYLFDIAYNCATVIIGRCEPLQKGNILRKFKEFYKDSVVLAIGDGVNDVDMIRCSDVGVGVEGREGSAAVLSSDFSIPTFSKLVRLLIIHGRYNCIRTSLLILVTFYKNLLLGLPQFFYGFYNGFSATSAFDSGYYAMYNVILTIPQHFMACVYEEDINDKLCIKYPEVYCDYQNNGGFSAFNIFWYYFISIIHSSLIYFVAYFGFNNNLLNSESLTFDHSLLTQIIGWTLMSVFTYEMFYVFHAISIPQVLMNISCLVSNFAIQYFYSFAEQEYDSILERSANATCMWLEIPFVVGVCMIIDMTMSFLRPHIQKLVTDQVIKHEWMKNHKKYRSF</sequence>
<evidence type="ECO:0000256" key="2">
    <source>
        <dbReference type="ARBA" id="ARBA00004308"/>
    </source>
</evidence>
<dbReference type="InterPro" id="IPR006539">
    <property type="entry name" value="P-type_ATPase_IV"/>
</dbReference>
<dbReference type="EMBL" id="MLAK01000915">
    <property type="protein sequence ID" value="OHT01368.1"/>
    <property type="molecule type" value="Genomic_DNA"/>
</dbReference>
<keyword evidence="5 15" id="KW-0479">Metal-binding</keyword>
<feature type="binding site" evidence="14">
    <location>
        <position position="762"/>
    </location>
    <ligand>
        <name>ATP</name>
        <dbReference type="ChEBI" id="CHEBI:30616"/>
    </ligand>
</feature>
<feature type="binding site" evidence="14">
    <location>
        <position position="639"/>
    </location>
    <ligand>
        <name>ATP</name>
        <dbReference type="ChEBI" id="CHEBI:30616"/>
    </ligand>
</feature>
<evidence type="ECO:0000256" key="4">
    <source>
        <dbReference type="ARBA" id="ARBA00022692"/>
    </source>
</evidence>
<protein>
    <recommendedName>
        <fullName evidence="16">Phospholipid-transporting ATPase</fullName>
        <ecNumber evidence="16">7.6.2.1</ecNumber>
    </recommendedName>
</protein>
<comment type="cofactor">
    <cofactor evidence="15">
        <name>Mg(2+)</name>
        <dbReference type="ChEBI" id="CHEBI:18420"/>
    </cofactor>
</comment>
<evidence type="ECO:0000256" key="15">
    <source>
        <dbReference type="PIRSR" id="PIRSR606539-3"/>
    </source>
</evidence>
<dbReference type="InterPro" id="IPR023214">
    <property type="entry name" value="HAD_sf"/>
</dbReference>
<dbReference type="SFLD" id="SFLDF00027">
    <property type="entry name" value="p-type_atpase"/>
    <property type="match status" value="1"/>
</dbReference>
<evidence type="ECO:0000256" key="11">
    <source>
        <dbReference type="ARBA" id="ARBA00023136"/>
    </source>
</evidence>
<feature type="domain" description="P-type ATPase A" evidence="17">
    <location>
        <begin position="142"/>
        <end position="259"/>
    </location>
</feature>
<dbReference type="SUPFAM" id="SSF56784">
    <property type="entry name" value="HAD-like"/>
    <property type="match status" value="1"/>
</dbReference>
<feature type="binding site" evidence="15">
    <location>
        <position position="762"/>
    </location>
    <ligand>
        <name>Mg(2+)</name>
        <dbReference type="ChEBI" id="CHEBI:18420"/>
    </ligand>
</feature>
<evidence type="ECO:0000313" key="21">
    <source>
        <dbReference type="Proteomes" id="UP000179807"/>
    </source>
</evidence>
<feature type="binding site" evidence="14">
    <location>
        <position position="637"/>
    </location>
    <ligand>
        <name>ATP</name>
        <dbReference type="ChEBI" id="CHEBI:30616"/>
    </ligand>
</feature>
<evidence type="ECO:0000256" key="9">
    <source>
        <dbReference type="ARBA" id="ARBA00022967"/>
    </source>
</evidence>
<feature type="binding site" evidence="14">
    <location>
        <position position="464"/>
    </location>
    <ligand>
        <name>ATP</name>
        <dbReference type="ChEBI" id="CHEBI:30616"/>
    </ligand>
</feature>
<comment type="catalytic activity">
    <reaction evidence="12 16">
        <text>ATP + H2O + phospholipidSide 1 = ADP + phosphate + phospholipidSide 2.</text>
        <dbReference type="EC" id="7.6.2.1"/>
    </reaction>
</comment>
<evidence type="ECO:0000256" key="16">
    <source>
        <dbReference type="RuleBase" id="RU362033"/>
    </source>
</evidence>
<feature type="transmembrane region" description="Helical" evidence="16">
    <location>
        <begin position="1002"/>
        <end position="1023"/>
    </location>
</feature>
<feature type="binding site" evidence="14">
    <location>
        <position position="505"/>
    </location>
    <ligand>
        <name>ATP</name>
        <dbReference type="ChEBI" id="CHEBI:30616"/>
    </ligand>
</feature>
<feature type="binding site" evidence="14">
    <location>
        <position position="387"/>
    </location>
    <ligand>
        <name>ATP</name>
        <dbReference type="ChEBI" id="CHEBI:30616"/>
    </ligand>
</feature>